<reference evidence="3" key="1">
    <citation type="journal article" date="2017" name="Nat. Microbiol.">
        <title>Global analysis of biosynthetic gene clusters reveals vast potential of secondary metabolite production in Penicillium species.</title>
        <authorList>
            <person name="Nielsen J.C."/>
            <person name="Grijseels S."/>
            <person name="Prigent S."/>
            <person name="Ji B."/>
            <person name="Dainat J."/>
            <person name="Nielsen K.F."/>
            <person name="Frisvad J.C."/>
            <person name="Workman M."/>
            <person name="Nielsen J."/>
        </authorList>
    </citation>
    <scope>NUCLEOTIDE SEQUENCE [LARGE SCALE GENOMIC DNA]</scope>
    <source>
        <strain evidence="3">IBT 31811</strain>
    </source>
</reference>
<keyword evidence="3" id="KW-1185">Reference proteome</keyword>
<proteinExistence type="predicted"/>
<feature type="region of interest" description="Disordered" evidence="1">
    <location>
        <begin position="72"/>
        <end position="102"/>
    </location>
</feature>
<accession>A0A1V6QBH3</accession>
<comment type="caution">
    <text evidence="2">The sequence shown here is derived from an EMBL/GenBank/DDBJ whole genome shotgun (WGS) entry which is preliminary data.</text>
</comment>
<feature type="compositionally biased region" description="Basic residues" evidence="1">
    <location>
        <begin position="310"/>
        <end position="319"/>
    </location>
</feature>
<gene>
    <name evidence="2" type="ORF">PENANT_c007G07965</name>
</gene>
<protein>
    <submittedName>
        <fullName evidence="2">Uncharacterized protein</fullName>
    </submittedName>
</protein>
<evidence type="ECO:0000256" key="1">
    <source>
        <dbReference type="SAM" id="MobiDB-lite"/>
    </source>
</evidence>
<feature type="compositionally biased region" description="Basic residues" evidence="1">
    <location>
        <begin position="334"/>
        <end position="353"/>
    </location>
</feature>
<feature type="region of interest" description="Disordered" evidence="1">
    <location>
        <begin position="254"/>
        <end position="276"/>
    </location>
</feature>
<dbReference type="STRING" id="416450.A0A1V6QBH3"/>
<dbReference type="AlphaFoldDB" id="A0A1V6QBH3"/>
<evidence type="ECO:0000313" key="2">
    <source>
        <dbReference type="EMBL" id="OQD86559.1"/>
    </source>
</evidence>
<sequence>MDASLQCIVCPGQPRFCDSSHLLTHVGSKAHLSHSFKLTVRSHDEHEAAELLGEYELWSKANDIPRQLAERMSNKQARNKKRKSEDNNKKPPPKKRATDASVSTLSTLISDCIDPRLTDPLLGKHEDIEHATFTPVNTPKGSTTMVISALSSTGPFLRSGRFSNDWQSVGTPLPMNSDYPALPVTPTRPRNRRKPEEIAWTFSRDTPKRLVVSLSHASGGVGGKARADEIARLKGVLWPGMDVFDSATLKMKLKRNQKKDGSSLRRMESSSKNVKPLEQVFSPSGTLRSVREITGNVEIHSPLKGESPIPRRHFNRPRKPTLEQIDPNVLRAVDKKRAKTARHKDAKNTKKPPKGPSRSPRWYQRTADDVVSFTGEDGEMGLAVRAFGKKSQNGFSIFTDEDDHKFSPKDQERSRSTYFDTLTPVRLALDGKSNAFGMHGSKIGIGKTAVDKENIEPILDPHGRIDAHSWHSPFAKRAAADRTGLSPEYFFDESVLDTYQDFNKNGYNANPLLAPAKGPSYDPYDHSHMNQTNWQSMGHPAPSEETISEGDQNDFSFIYLPKNTD</sequence>
<organism evidence="2 3">
    <name type="scientific">Penicillium antarcticum</name>
    <dbReference type="NCBI Taxonomy" id="416450"/>
    <lineage>
        <taxon>Eukaryota</taxon>
        <taxon>Fungi</taxon>
        <taxon>Dikarya</taxon>
        <taxon>Ascomycota</taxon>
        <taxon>Pezizomycotina</taxon>
        <taxon>Eurotiomycetes</taxon>
        <taxon>Eurotiomycetidae</taxon>
        <taxon>Eurotiales</taxon>
        <taxon>Aspergillaceae</taxon>
        <taxon>Penicillium</taxon>
    </lineage>
</organism>
<dbReference type="Proteomes" id="UP000191672">
    <property type="component" value="Unassembled WGS sequence"/>
</dbReference>
<name>A0A1V6QBH3_9EURO</name>
<feature type="region of interest" description="Disordered" evidence="1">
    <location>
        <begin position="300"/>
        <end position="364"/>
    </location>
</feature>
<dbReference type="EMBL" id="MDYN01000007">
    <property type="protein sequence ID" value="OQD86559.1"/>
    <property type="molecule type" value="Genomic_DNA"/>
</dbReference>
<evidence type="ECO:0000313" key="3">
    <source>
        <dbReference type="Proteomes" id="UP000191672"/>
    </source>
</evidence>
<feature type="compositionally biased region" description="Basic and acidic residues" evidence="1">
    <location>
        <begin position="258"/>
        <end position="269"/>
    </location>
</feature>